<accession>A0A841AQG1</accession>
<dbReference type="PROSITE" id="PS00061">
    <property type="entry name" value="ADH_SHORT"/>
    <property type="match status" value="1"/>
</dbReference>
<dbReference type="AlphaFoldDB" id="A0A841AQG1"/>
<dbReference type="SMART" id="SM00822">
    <property type="entry name" value="PKS_KR"/>
    <property type="match status" value="1"/>
</dbReference>
<sequence length="248" mass="25946">MHKLEGKTAVITGGSSGIGLATAKEFVAEGARVIITGRRQPELDAAQREMGENAIAVRGDTGSMSDLDRLVAVVAADFGRIDIFFANAGVNALAPFGEVAEDAFDRLFAINVKGTFFSAQKMLPLITNGGSIILTGSTAGSRAMDGHAVYAGTKGAIRSFARNWAMDLKHRGIRVNVLTPGPTRTSMPHTLGLTAQQLAELDDAVADMIPLGRWGRPDDLAKAALFLASDDSSFVTGTELVVDGGITA</sequence>
<keyword evidence="5" id="KW-1185">Reference proteome</keyword>
<proteinExistence type="inferred from homology"/>
<dbReference type="PANTHER" id="PTHR42760">
    <property type="entry name" value="SHORT-CHAIN DEHYDROGENASES/REDUCTASES FAMILY MEMBER"/>
    <property type="match status" value="1"/>
</dbReference>
<dbReference type="EMBL" id="JACHMJ010000001">
    <property type="protein sequence ID" value="MBB5844011.1"/>
    <property type="molecule type" value="Genomic_DNA"/>
</dbReference>
<evidence type="ECO:0000313" key="5">
    <source>
        <dbReference type="Proteomes" id="UP000536685"/>
    </source>
</evidence>
<dbReference type="InterPro" id="IPR020904">
    <property type="entry name" value="Sc_DH/Rdtase_CS"/>
</dbReference>
<dbReference type="FunFam" id="3.40.50.720:FF:000084">
    <property type="entry name" value="Short-chain dehydrogenase reductase"/>
    <property type="match status" value="1"/>
</dbReference>
<dbReference type="NCBIfam" id="NF005559">
    <property type="entry name" value="PRK07231.1"/>
    <property type="match status" value="1"/>
</dbReference>
<dbReference type="Pfam" id="PF13561">
    <property type="entry name" value="adh_short_C2"/>
    <property type="match status" value="1"/>
</dbReference>
<dbReference type="CDD" id="cd05233">
    <property type="entry name" value="SDR_c"/>
    <property type="match status" value="1"/>
</dbReference>
<reference evidence="4 5" key="1">
    <citation type="submission" date="2020-08" db="EMBL/GenBank/DDBJ databases">
        <title>Sequencing the genomes of 1000 actinobacteria strains.</title>
        <authorList>
            <person name="Klenk H.-P."/>
        </authorList>
    </citation>
    <scope>NUCLEOTIDE SEQUENCE [LARGE SCALE GENOMIC DNA]</scope>
    <source>
        <strain evidence="4 5">DSM 105784</strain>
    </source>
</reference>
<organism evidence="4 5">
    <name type="scientific">Conyzicola lurida</name>
    <dbReference type="NCBI Taxonomy" id="1172621"/>
    <lineage>
        <taxon>Bacteria</taxon>
        <taxon>Bacillati</taxon>
        <taxon>Actinomycetota</taxon>
        <taxon>Actinomycetes</taxon>
        <taxon>Micrococcales</taxon>
        <taxon>Microbacteriaceae</taxon>
        <taxon>Conyzicola</taxon>
    </lineage>
</organism>
<dbReference type="InterPro" id="IPR002347">
    <property type="entry name" value="SDR_fam"/>
</dbReference>
<dbReference type="GO" id="GO:0016616">
    <property type="term" value="F:oxidoreductase activity, acting on the CH-OH group of donors, NAD or NADP as acceptor"/>
    <property type="evidence" value="ECO:0007669"/>
    <property type="project" value="TreeGrafter"/>
</dbReference>
<comment type="similarity">
    <text evidence="1">Belongs to the short-chain dehydrogenases/reductases (SDR) family.</text>
</comment>
<protein>
    <submittedName>
        <fullName evidence="4">NAD(P)-dependent dehydrogenase (Short-subunit alcohol dehydrogenase family)</fullName>
    </submittedName>
</protein>
<evidence type="ECO:0000256" key="1">
    <source>
        <dbReference type="ARBA" id="ARBA00006484"/>
    </source>
</evidence>
<dbReference type="Proteomes" id="UP000536685">
    <property type="component" value="Unassembled WGS sequence"/>
</dbReference>
<dbReference type="PRINTS" id="PR00080">
    <property type="entry name" value="SDRFAMILY"/>
</dbReference>
<dbReference type="InterPro" id="IPR057326">
    <property type="entry name" value="KR_dom"/>
</dbReference>
<evidence type="ECO:0000256" key="2">
    <source>
        <dbReference type="ARBA" id="ARBA00023002"/>
    </source>
</evidence>
<evidence type="ECO:0000259" key="3">
    <source>
        <dbReference type="SMART" id="SM00822"/>
    </source>
</evidence>
<dbReference type="PRINTS" id="PR00081">
    <property type="entry name" value="GDHRDH"/>
</dbReference>
<gene>
    <name evidence="4" type="ORF">HD599_002334</name>
</gene>
<dbReference type="Gene3D" id="3.40.50.720">
    <property type="entry name" value="NAD(P)-binding Rossmann-like Domain"/>
    <property type="match status" value="1"/>
</dbReference>
<dbReference type="InterPro" id="IPR036291">
    <property type="entry name" value="NAD(P)-bd_dom_sf"/>
</dbReference>
<dbReference type="RefSeq" id="WP_184237755.1">
    <property type="nucleotide sequence ID" value="NZ_JACHMJ010000001.1"/>
</dbReference>
<dbReference type="SUPFAM" id="SSF51735">
    <property type="entry name" value="NAD(P)-binding Rossmann-fold domains"/>
    <property type="match status" value="1"/>
</dbReference>
<evidence type="ECO:0000313" key="4">
    <source>
        <dbReference type="EMBL" id="MBB5844011.1"/>
    </source>
</evidence>
<name>A0A841AQG1_9MICO</name>
<feature type="domain" description="Ketoreductase" evidence="3">
    <location>
        <begin position="7"/>
        <end position="167"/>
    </location>
</feature>
<keyword evidence="2" id="KW-0560">Oxidoreductase</keyword>
<comment type="caution">
    <text evidence="4">The sequence shown here is derived from an EMBL/GenBank/DDBJ whole genome shotgun (WGS) entry which is preliminary data.</text>
</comment>